<keyword evidence="3" id="KW-1185">Reference proteome</keyword>
<organism evidence="2 3">
    <name type="scientific">Stylosanthes scabra</name>
    <dbReference type="NCBI Taxonomy" id="79078"/>
    <lineage>
        <taxon>Eukaryota</taxon>
        <taxon>Viridiplantae</taxon>
        <taxon>Streptophyta</taxon>
        <taxon>Embryophyta</taxon>
        <taxon>Tracheophyta</taxon>
        <taxon>Spermatophyta</taxon>
        <taxon>Magnoliopsida</taxon>
        <taxon>eudicotyledons</taxon>
        <taxon>Gunneridae</taxon>
        <taxon>Pentapetalae</taxon>
        <taxon>rosids</taxon>
        <taxon>fabids</taxon>
        <taxon>Fabales</taxon>
        <taxon>Fabaceae</taxon>
        <taxon>Papilionoideae</taxon>
        <taxon>50 kb inversion clade</taxon>
        <taxon>dalbergioids sensu lato</taxon>
        <taxon>Dalbergieae</taxon>
        <taxon>Pterocarpus clade</taxon>
        <taxon>Stylosanthes</taxon>
    </lineage>
</organism>
<reference evidence="2 3" key="1">
    <citation type="journal article" date="2023" name="Plants (Basel)">
        <title>Bridging the Gap: Combining Genomics and Transcriptomics Approaches to Understand Stylosanthes scabra, an Orphan Legume from the Brazilian Caatinga.</title>
        <authorList>
            <person name="Ferreira-Neto J.R.C."/>
            <person name="da Silva M.D."/>
            <person name="Binneck E."/>
            <person name="de Melo N.F."/>
            <person name="da Silva R.H."/>
            <person name="de Melo A.L.T.M."/>
            <person name="Pandolfi V."/>
            <person name="Bustamante F.O."/>
            <person name="Brasileiro-Vidal A.C."/>
            <person name="Benko-Iseppon A.M."/>
        </authorList>
    </citation>
    <scope>NUCLEOTIDE SEQUENCE [LARGE SCALE GENOMIC DNA]</scope>
    <source>
        <tissue evidence="2">Leaves</tissue>
    </source>
</reference>
<feature type="compositionally biased region" description="Low complexity" evidence="1">
    <location>
        <begin position="1"/>
        <end position="13"/>
    </location>
</feature>
<dbReference type="EMBL" id="JASCZI010181294">
    <property type="protein sequence ID" value="MED6181250.1"/>
    <property type="molecule type" value="Genomic_DNA"/>
</dbReference>
<feature type="region of interest" description="Disordered" evidence="1">
    <location>
        <begin position="1"/>
        <end position="35"/>
    </location>
</feature>
<name>A0ABU6W9K7_9FABA</name>
<gene>
    <name evidence="2" type="ORF">PIB30_017640</name>
</gene>
<proteinExistence type="predicted"/>
<evidence type="ECO:0000313" key="2">
    <source>
        <dbReference type="EMBL" id="MED6181250.1"/>
    </source>
</evidence>
<evidence type="ECO:0000256" key="1">
    <source>
        <dbReference type="SAM" id="MobiDB-lite"/>
    </source>
</evidence>
<accession>A0ABU6W9K7</accession>
<dbReference type="Proteomes" id="UP001341840">
    <property type="component" value="Unassembled WGS sequence"/>
</dbReference>
<evidence type="ECO:0000313" key="3">
    <source>
        <dbReference type="Proteomes" id="UP001341840"/>
    </source>
</evidence>
<sequence length="120" mass="13161">MMLGNSSVTSGSHSRSRPHGSFANSQDRARSRKVPHWCGCGKRPVLRWSGTEANPERPLFGCPNYNVWFSGVGIGGGLGTSWFKPPTVINYGGDSSQQRHPMCLHLADPAHQHCPLHIQQ</sequence>
<comment type="caution">
    <text evidence="2">The sequence shown here is derived from an EMBL/GenBank/DDBJ whole genome shotgun (WGS) entry which is preliminary data.</text>
</comment>
<protein>
    <submittedName>
        <fullName evidence="2">Uncharacterized protein</fullName>
    </submittedName>
</protein>